<dbReference type="Proteomes" id="UP000009168">
    <property type="component" value="Unassembled WGS sequence"/>
</dbReference>
<feature type="zinc finger region" description="C3H1-type" evidence="5">
    <location>
        <begin position="110"/>
        <end position="138"/>
    </location>
</feature>
<dbReference type="InterPro" id="IPR036855">
    <property type="entry name" value="Znf_CCCH_sf"/>
</dbReference>
<feature type="domain" description="C3H1-type" evidence="7">
    <location>
        <begin position="110"/>
        <end position="138"/>
    </location>
</feature>
<organism evidence="8 9">
    <name type="scientific">Tetrahymena thermophila (strain SB210)</name>
    <dbReference type="NCBI Taxonomy" id="312017"/>
    <lineage>
        <taxon>Eukaryota</taxon>
        <taxon>Sar</taxon>
        <taxon>Alveolata</taxon>
        <taxon>Ciliophora</taxon>
        <taxon>Intramacronucleata</taxon>
        <taxon>Oligohymenophorea</taxon>
        <taxon>Hymenostomatida</taxon>
        <taxon>Tetrahymenina</taxon>
        <taxon>Tetrahymenidae</taxon>
        <taxon>Tetrahymena</taxon>
    </lineage>
</organism>
<evidence type="ECO:0000313" key="8">
    <source>
        <dbReference type="EMBL" id="EAR94717.3"/>
    </source>
</evidence>
<keyword evidence="3 5" id="KW-0863">Zinc-finger</keyword>
<dbReference type="HOGENOM" id="CLU_1301908_0_0_1"/>
<dbReference type="OrthoDB" id="312601at2759"/>
<gene>
    <name evidence="8" type="ORF">TTHERM_00052030</name>
</gene>
<dbReference type="PANTHER" id="PTHR12547:SF18">
    <property type="entry name" value="PROTEIN TIS11"/>
    <property type="match status" value="1"/>
</dbReference>
<dbReference type="SMART" id="SM00356">
    <property type="entry name" value="ZnF_C3H1"/>
    <property type="match status" value="2"/>
</dbReference>
<evidence type="ECO:0000256" key="3">
    <source>
        <dbReference type="ARBA" id="ARBA00022771"/>
    </source>
</evidence>
<dbReference type="InterPro" id="IPR000571">
    <property type="entry name" value="Znf_CCCH"/>
</dbReference>
<protein>
    <submittedName>
        <fullName evidence="8">Zinc finger C-x8-C-x5-C-x3-H type protein</fullName>
    </submittedName>
</protein>
<dbReference type="InParanoid" id="Q23CY7"/>
<feature type="compositionally biased region" description="Basic and acidic residues" evidence="6">
    <location>
        <begin position="29"/>
        <end position="39"/>
    </location>
</feature>
<keyword evidence="2" id="KW-0677">Repeat</keyword>
<reference evidence="9" key="1">
    <citation type="journal article" date="2006" name="PLoS Biol.">
        <title>Macronuclear genome sequence of the ciliate Tetrahymena thermophila, a model eukaryote.</title>
        <authorList>
            <person name="Eisen J.A."/>
            <person name="Coyne R.S."/>
            <person name="Wu M."/>
            <person name="Wu D."/>
            <person name="Thiagarajan M."/>
            <person name="Wortman J.R."/>
            <person name="Badger J.H."/>
            <person name="Ren Q."/>
            <person name="Amedeo P."/>
            <person name="Jones K.M."/>
            <person name="Tallon L.J."/>
            <person name="Delcher A.L."/>
            <person name="Salzberg S.L."/>
            <person name="Silva J.C."/>
            <person name="Haas B.J."/>
            <person name="Majoros W.H."/>
            <person name="Farzad M."/>
            <person name="Carlton J.M."/>
            <person name="Smith R.K. Jr."/>
            <person name="Garg J."/>
            <person name="Pearlman R.E."/>
            <person name="Karrer K.M."/>
            <person name="Sun L."/>
            <person name="Manning G."/>
            <person name="Elde N.C."/>
            <person name="Turkewitz A.P."/>
            <person name="Asai D.J."/>
            <person name="Wilkes D.E."/>
            <person name="Wang Y."/>
            <person name="Cai H."/>
            <person name="Collins K."/>
            <person name="Stewart B.A."/>
            <person name="Lee S.R."/>
            <person name="Wilamowska K."/>
            <person name="Weinberg Z."/>
            <person name="Ruzzo W.L."/>
            <person name="Wloga D."/>
            <person name="Gaertig J."/>
            <person name="Frankel J."/>
            <person name="Tsao C.-C."/>
            <person name="Gorovsky M.A."/>
            <person name="Keeling P.J."/>
            <person name="Waller R.F."/>
            <person name="Patron N.J."/>
            <person name="Cherry J.M."/>
            <person name="Stover N.A."/>
            <person name="Krieger C.J."/>
            <person name="del Toro C."/>
            <person name="Ryder H.F."/>
            <person name="Williamson S.C."/>
            <person name="Barbeau R.A."/>
            <person name="Hamilton E.P."/>
            <person name="Orias E."/>
        </authorList>
    </citation>
    <scope>NUCLEOTIDE SEQUENCE [LARGE SCALE GENOMIC DNA]</scope>
    <source>
        <strain evidence="9">SB210</strain>
    </source>
</reference>
<dbReference type="eggNOG" id="KOG1677">
    <property type="taxonomic scope" value="Eukaryota"/>
</dbReference>
<dbReference type="AlphaFoldDB" id="Q23CY7"/>
<evidence type="ECO:0000259" key="7">
    <source>
        <dbReference type="PROSITE" id="PS50103"/>
    </source>
</evidence>
<evidence type="ECO:0000256" key="4">
    <source>
        <dbReference type="ARBA" id="ARBA00022833"/>
    </source>
</evidence>
<evidence type="ECO:0000256" key="2">
    <source>
        <dbReference type="ARBA" id="ARBA00022737"/>
    </source>
</evidence>
<evidence type="ECO:0000256" key="1">
    <source>
        <dbReference type="ARBA" id="ARBA00022723"/>
    </source>
</evidence>
<dbReference type="GO" id="GO:0003729">
    <property type="term" value="F:mRNA binding"/>
    <property type="evidence" value="ECO:0007669"/>
    <property type="project" value="InterPro"/>
</dbReference>
<dbReference type="EMBL" id="GG662712">
    <property type="protein sequence ID" value="EAR94717.3"/>
    <property type="molecule type" value="Genomic_DNA"/>
</dbReference>
<dbReference type="PANTHER" id="PTHR12547">
    <property type="entry name" value="CCCH ZINC FINGER/TIS11-RELATED"/>
    <property type="match status" value="1"/>
</dbReference>
<dbReference type="KEGG" id="tet:TTHERM_00052030"/>
<dbReference type="GO" id="GO:0008270">
    <property type="term" value="F:zinc ion binding"/>
    <property type="evidence" value="ECO:0007669"/>
    <property type="project" value="UniProtKB-KW"/>
</dbReference>
<dbReference type="InterPro" id="IPR045877">
    <property type="entry name" value="ZFP36-like"/>
</dbReference>
<dbReference type="GeneID" id="7827092"/>
<dbReference type="SUPFAM" id="SSF90229">
    <property type="entry name" value="CCCH zinc finger"/>
    <property type="match status" value="2"/>
</dbReference>
<feature type="region of interest" description="Disordered" evidence="6">
    <location>
        <begin position="29"/>
        <end position="53"/>
    </location>
</feature>
<keyword evidence="4 5" id="KW-0862">Zinc</keyword>
<dbReference type="PROSITE" id="PS50103">
    <property type="entry name" value="ZF_C3H1"/>
    <property type="match status" value="2"/>
</dbReference>
<keyword evidence="9" id="KW-1185">Reference proteome</keyword>
<dbReference type="Pfam" id="PF00642">
    <property type="entry name" value="zf-CCCH"/>
    <property type="match status" value="2"/>
</dbReference>
<accession>Q23CY7</accession>
<proteinExistence type="predicted"/>
<sequence>MSKNFSGNTLICAETYFFNDNQPILRHQLSGDKQRKQSDHPYCSSPTDSVNSSGNNNLRKYSCEPIDFRVKFKTEICKYWKNTGHCHFSDSCAFAHGYHEVREKTHLPNNYRTKKCKNFHEIGFCLYGERCQFLHTVHKKPNNFAKLNLSFSSTSSKYANVLENISEHWNEQTGSLSPSHSIQRLKTFELLTSGYEDFEEALSEYYTNKSVSDTSSDI</sequence>
<feature type="zinc finger region" description="C3H1-type" evidence="5">
    <location>
        <begin position="71"/>
        <end position="99"/>
    </location>
</feature>
<evidence type="ECO:0000256" key="5">
    <source>
        <dbReference type="PROSITE-ProRule" id="PRU00723"/>
    </source>
</evidence>
<evidence type="ECO:0000256" key="6">
    <source>
        <dbReference type="SAM" id="MobiDB-lite"/>
    </source>
</evidence>
<dbReference type="STRING" id="312017.Q23CY7"/>
<keyword evidence="1 5" id="KW-0479">Metal-binding</keyword>
<dbReference type="Gene3D" id="4.10.1000.10">
    <property type="entry name" value="Zinc finger, CCCH-type"/>
    <property type="match status" value="2"/>
</dbReference>
<feature type="domain" description="C3H1-type" evidence="7">
    <location>
        <begin position="71"/>
        <end position="99"/>
    </location>
</feature>
<name>Q23CY7_TETTS</name>
<dbReference type="RefSeq" id="XP_001014899.3">
    <property type="nucleotide sequence ID" value="XM_001014899.3"/>
</dbReference>
<feature type="compositionally biased region" description="Polar residues" evidence="6">
    <location>
        <begin position="44"/>
        <end position="53"/>
    </location>
</feature>
<evidence type="ECO:0000313" key="9">
    <source>
        <dbReference type="Proteomes" id="UP000009168"/>
    </source>
</evidence>